<protein>
    <submittedName>
        <fullName evidence="1">Uncharacterized protein</fullName>
    </submittedName>
</protein>
<accession>A0A9P1I902</accession>
<keyword evidence="2" id="KW-1185">Reference proteome</keyword>
<organism evidence="1 2">
    <name type="scientific">Caenorhabditis angaria</name>
    <dbReference type="NCBI Taxonomy" id="860376"/>
    <lineage>
        <taxon>Eukaryota</taxon>
        <taxon>Metazoa</taxon>
        <taxon>Ecdysozoa</taxon>
        <taxon>Nematoda</taxon>
        <taxon>Chromadorea</taxon>
        <taxon>Rhabditida</taxon>
        <taxon>Rhabditina</taxon>
        <taxon>Rhabditomorpha</taxon>
        <taxon>Rhabditoidea</taxon>
        <taxon>Rhabditidae</taxon>
        <taxon>Peloderinae</taxon>
        <taxon>Caenorhabditis</taxon>
    </lineage>
</organism>
<gene>
    <name evidence="1" type="ORF">CAMP_LOCUS3501</name>
</gene>
<proteinExistence type="predicted"/>
<sequence length="686" mass="80771">MGELISLTNWNISYLKAVVEKFVYRNVISKEFLNALDRLPPDGKLEDPDDRKALLSLLFKKAETKFFLLSPEILLSNLFKSQHFPNNSQFYGFGLNFENQECVLWDTGTNKTFISKQDALSRFYTKSSDILGEKLGICARLTGKSVLNEIGRSLEGTFELIPFDLLEENILKNLKIVFAPREDGFGIHSLFNKEYDTSLIEECAKHLLQMNEKENLKVLQEMLNWRESVKKFFKNSPWFNEKHAILRQFQNLDNGAKYFQAKEVEDILGIVMMKKYSKPFPKGLIPVENEEDRGLGILRTVEVDTFHKVLRILKLEEKDMTIVPVNIYQSAPTNTPYGTYCKLARHTFLELFDQLSYGMDLWRKLDKKNIRKISEFFENLISEGVFSTQRNYRYCIEIWKFDEILKRAFDELGKLVEPDGRCYFEIRDVSEKFSRQKSLEIMRKMAPHAENQTELREDFEFYMRQFIKPGQKFLEAEDVYGIFQRSLFNSFIRTNLRVKQFMQCQGMIRNVTVRGKNMGLEKKCEEEEELPFGLYVEKFKEAFVKYLPKIPFTPTLEYEEMMTSVYARMGEYTRKSFKVQKSDRKAELEITKFIGEHVECHFVGDECFVSRRRVPIVRTEKSQRAHDIFSEDTILNSIITGVGKHEFDDGSCWKLIRERLEEKLGEDIDEIQHKTIIELLEKIKLY</sequence>
<evidence type="ECO:0000313" key="2">
    <source>
        <dbReference type="Proteomes" id="UP001152747"/>
    </source>
</evidence>
<reference evidence="1" key="1">
    <citation type="submission" date="2022-11" db="EMBL/GenBank/DDBJ databases">
        <authorList>
            <person name="Kikuchi T."/>
        </authorList>
    </citation>
    <scope>NUCLEOTIDE SEQUENCE</scope>
    <source>
        <strain evidence="1">PS1010</strain>
    </source>
</reference>
<dbReference type="AlphaFoldDB" id="A0A9P1I902"/>
<name>A0A9P1I902_9PELO</name>
<dbReference type="EMBL" id="CANHGI010000002">
    <property type="protein sequence ID" value="CAI5440864.1"/>
    <property type="molecule type" value="Genomic_DNA"/>
</dbReference>
<comment type="caution">
    <text evidence="1">The sequence shown here is derived from an EMBL/GenBank/DDBJ whole genome shotgun (WGS) entry which is preliminary data.</text>
</comment>
<evidence type="ECO:0000313" key="1">
    <source>
        <dbReference type="EMBL" id="CAI5440864.1"/>
    </source>
</evidence>
<dbReference type="Proteomes" id="UP001152747">
    <property type="component" value="Unassembled WGS sequence"/>
</dbReference>